<dbReference type="RefSeq" id="WP_014613100.1">
    <property type="nucleotide sequence ID" value="NZ_AP019372.1"/>
</dbReference>
<organism evidence="2 4">
    <name type="scientific">Staphylococcus pseudintermedius</name>
    <dbReference type="NCBI Taxonomy" id="283734"/>
    <lineage>
        <taxon>Bacteria</taxon>
        <taxon>Bacillati</taxon>
        <taxon>Bacillota</taxon>
        <taxon>Bacilli</taxon>
        <taxon>Bacillales</taxon>
        <taxon>Staphylococcaceae</taxon>
        <taxon>Staphylococcus</taxon>
        <taxon>Staphylococcus intermedius group</taxon>
    </lineage>
</organism>
<name>A0A166RQT2_STAPS</name>
<gene>
    <name evidence="2" type="ORF">DD924_03195</name>
    <name evidence="3" type="ORF">DV961_04630</name>
</gene>
<feature type="transmembrane region" description="Helical" evidence="1">
    <location>
        <begin position="129"/>
        <end position="149"/>
    </location>
</feature>
<dbReference type="AlphaFoldDB" id="A0A166RQT2"/>
<feature type="transmembrane region" description="Helical" evidence="1">
    <location>
        <begin position="32"/>
        <end position="54"/>
    </location>
</feature>
<reference evidence="3" key="2">
    <citation type="journal article" date="2018" name="Vet. Microbiol.">
        <title>Methicillin-resistant staphylococci amongst veterinary personnel, personnel-owned pets, patients and the hospital environment of two small animal veterinary hospitals.</title>
        <authorList>
            <person name="Worthing K.A."/>
            <person name="Brown J."/>
            <person name="Gerber L."/>
            <person name="Abraham S."/>
            <person name="Trott D."/>
            <person name="Norris J.M."/>
        </authorList>
    </citation>
    <scope>NUCLEOTIDE SEQUENCE</scope>
    <source>
        <strain evidence="3">ST496-2</strain>
    </source>
</reference>
<keyword evidence="1" id="KW-1133">Transmembrane helix</keyword>
<sequence>MKETTRQHPQFQQQFENQPIHRSTYYGKKRRSWVSFILTLIAMVLVAIAAYSMYSETLFKMSFLDENVTFDKLKVIADQLTAQSFIDTSNIEQTLNYVIMGLNFFFILVLVNIIFAILTLIFNRTILKVINWFISIWILLIPIAFLFYINRAAEEITQKLAPYIGNVDPATVFSPSNALHNAIIFTAIAMVLYFISLFFRNRRPKIRKQL</sequence>
<dbReference type="EMBL" id="QQPC01000027">
    <property type="protein sequence ID" value="REA82555.1"/>
    <property type="molecule type" value="Genomic_DNA"/>
</dbReference>
<evidence type="ECO:0000256" key="1">
    <source>
        <dbReference type="SAM" id="Phobius"/>
    </source>
</evidence>
<dbReference type="Proteomes" id="UP000246351">
    <property type="component" value="Unassembled WGS sequence"/>
</dbReference>
<evidence type="ECO:0000313" key="3">
    <source>
        <dbReference type="EMBL" id="REA82555.1"/>
    </source>
</evidence>
<keyword evidence="1" id="KW-0812">Transmembrane</keyword>
<reference evidence="5" key="3">
    <citation type="journal article" date="2018" name="Vet. Microbiol.">
        <title>Molecular epidemiology of methicillin-resistant staphylococci amongst veterinary personnel, personnel-owned pets, patients and the hospital environment of two companion animal veterinary hospitals.</title>
        <authorList>
            <person name="Worthing K.A."/>
            <person name="Brown J."/>
            <person name="Gerber L."/>
            <person name="Abraham S."/>
            <person name="Trott D."/>
            <person name="Norris J.M."/>
        </authorList>
    </citation>
    <scope>NUCLEOTIDE SEQUENCE [LARGE SCALE GENOMIC DNA]</scope>
    <source>
        <strain evidence="5">ST496-2</strain>
    </source>
</reference>
<reference evidence="2 4" key="1">
    <citation type="journal article" date="2018" name="Vet. Microbiol.">
        <title>Clonal diversity and geographic distribution of methicillin-resistant Staphylococcus pseudintermedius from Australian animals: Discovery of novel sequence types.</title>
        <authorList>
            <person name="Worthing K.A."/>
            <person name="Abraham S."/>
            <person name="Coombs G.W."/>
            <person name="Pang S."/>
            <person name="Saputra S."/>
            <person name="Jordan D."/>
            <person name="Trott D.J."/>
            <person name="Norris J.M."/>
        </authorList>
    </citation>
    <scope>NUCLEOTIDE SEQUENCE [LARGE SCALE GENOMIC DNA]</scope>
    <source>
        <strain evidence="2 4">ST71 3</strain>
    </source>
</reference>
<feature type="transmembrane region" description="Helical" evidence="1">
    <location>
        <begin position="97"/>
        <end position="122"/>
    </location>
</feature>
<dbReference type="Proteomes" id="UP000256409">
    <property type="component" value="Unassembled WGS sequence"/>
</dbReference>
<evidence type="ECO:0000313" key="4">
    <source>
        <dbReference type="Proteomes" id="UP000246351"/>
    </source>
</evidence>
<dbReference type="GeneID" id="93823689"/>
<protein>
    <submittedName>
        <fullName evidence="2">Uncharacterized protein</fullName>
    </submittedName>
</protein>
<dbReference type="eggNOG" id="ENOG50302A8">
    <property type="taxonomic scope" value="Bacteria"/>
</dbReference>
<dbReference type="EMBL" id="QEIV01000250">
    <property type="protein sequence ID" value="PWZ99335.1"/>
    <property type="molecule type" value="Genomic_DNA"/>
</dbReference>
<feature type="transmembrane region" description="Helical" evidence="1">
    <location>
        <begin position="178"/>
        <end position="199"/>
    </location>
</feature>
<accession>A0A166RQT2</accession>
<comment type="caution">
    <text evidence="2">The sequence shown here is derived from an EMBL/GenBank/DDBJ whole genome shotgun (WGS) entry which is preliminary data.</text>
</comment>
<evidence type="ECO:0000313" key="5">
    <source>
        <dbReference type="Proteomes" id="UP000256409"/>
    </source>
</evidence>
<keyword evidence="1" id="KW-0472">Membrane</keyword>
<evidence type="ECO:0000313" key="2">
    <source>
        <dbReference type="EMBL" id="PWZ99335.1"/>
    </source>
</evidence>
<dbReference type="OrthoDB" id="2413874at2"/>
<proteinExistence type="predicted"/>